<reference evidence="1" key="1">
    <citation type="submission" date="2021-08" db="EMBL/GenBank/DDBJ databases">
        <title>The first chromosome-level gecko genome reveals the dynamic sex chromosomes of Neotropical dwarf geckos (Sphaerodactylidae: Sphaerodactylus).</title>
        <authorList>
            <person name="Pinto B.J."/>
            <person name="Keating S.E."/>
            <person name="Gamble T."/>
        </authorList>
    </citation>
    <scope>NUCLEOTIDE SEQUENCE</scope>
    <source>
        <strain evidence="1">TG3544</strain>
    </source>
</reference>
<dbReference type="Proteomes" id="UP000827872">
    <property type="component" value="Linkage Group LG06"/>
</dbReference>
<evidence type="ECO:0000313" key="2">
    <source>
        <dbReference type="Proteomes" id="UP000827872"/>
    </source>
</evidence>
<organism evidence="1 2">
    <name type="scientific">Sphaerodactylus townsendi</name>
    <dbReference type="NCBI Taxonomy" id="933632"/>
    <lineage>
        <taxon>Eukaryota</taxon>
        <taxon>Metazoa</taxon>
        <taxon>Chordata</taxon>
        <taxon>Craniata</taxon>
        <taxon>Vertebrata</taxon>
        <taxon>Euteleostomi</taxon>
        <taxon>Lepidosauria</taxon>
        <taxon>Squamata</taxon>
        <taxon>Bifurcata</taxon>
        <taxon>Gekkota</taxon>
        <taxon>Sphaerodactylidae</taxon>
        <taxon>Sphaerodactylus</taxon>
    </lineage>
</organism>
<protein>
    <submittedName>
        <fullName evidence="1">Uncharacterized protein</fullName>
    </submittedName>
</protein>
<dbReference type="EMBL" id="CM037619">
    <property type="protein sequence ID" value="KAH8007242.1"/>
    <property type="molecule type" value="Genomic_DNA"/>
</dbReference>
<evidence type="ECO:0000313" key="1">
    <source>
        <dbReference type="EMBL" id="KAH8007242.1"/>
    </source>
</evidence>
<proteinExistence type="predicted"/>
<name>A0ACB8FPP3_9SAUR</name>
<accession>A0ACB8FPP3</accession>
<keyword evidence="2" id="KW-1185">Reference proteome</keyword>
<comment type="caution">
    <text evidence="1">The sequence shown here is derived from an EMBL/GenBank/DDBJ whole genome shotgun (WGS) entry which is preliminary data.</text>
</comment>
<sequence>MMKDCAAQWAIPLLLAGALELIDFDVFMAKMEVTFGDFQKIRYIIFTFSETKRPDFRTAKQMQVEAIDGWPPKPGPVVQETALLTMVVLGHAETIPFDITQIPWYPLVLGMSWLEAQNPFTGEHRSCLP</sequence>
<gene>
    <name evidence="1" type="ORF">K3G42_019168</name>
</gene>